<proteinExistence type="predicted"/>
<dbReference type="PANTHER" id="PTHR12778:SF9">
    <property type="entry name" value="ACETYL-COENZYME A TRANSPORTER 1"/>
    <property type="match status" value="1"/>
</dbReference>
<protein>
    <submittedName>
        <fullName evidence="6">Acetyl-coenzyme A transporter 1</fullName>
    </submittedName>
</protein>
<evidence type="ECO:0000256" key="3">
    <source>
        <dbReference type="ARBA" id="ARBA00022989"/>
    </source>
</evidence>
<accession>A0A2S2NIA1</accession>
<comment type="subcellular location">
    <subcellularLocation>
        <location evidence="1">Membrane</location>
        <topology evidence="1">Multi-pass membrane protein</topology>
    </subcellularLocation>
</comment>
<keyword evidence="3 5" id="KW-1133">Transmembrane helix</keyword>
<evidence type="ECO:0000256" key="5">
    <source>
        <dbReference type="SAM" id="Phobius"/>
    </source>
</evidence>
<sequence>MLNTTMRLARHSLFSRISDPRFGGIYMALLNTFASMGVSLSTSLAISLIDFLTLKACLFNYNSNCSTKSPNSTCKTNRSSCFVLVNGYYVESVLCVLFGIGWYYIFCGTFKSPQIKSSSHWMVNVKNNTVKKNETTENNG</sequence>
<evidence type="ECO:0000256" key="1">
    <source>
        <dbReference type="ARBA" id="ARBA00004141"/>
    </source>
</evidence>
<dbReference type="InterPro" id="IPR024371">
    <property type="entry name" value="AcetylCoA_trans_1-like"/>
</dbReference>
<keyword evidence="4 5" id="KW-0472">Membrane</keyword>
<reference evidence="6" key="1">
    <citation type="submission" date="2018-04" db="EMBL/GenBank/DDBJ databases">
        <title>Transcriptome of Schizaphis graminum biotype I.</title>
        <authorList>
            <person name="Scully E.D."/>
            <person name="Geib S.M."/>
            <person name="Palmer N.A."/>
            <person name="Koch K."/>
            <person name="Bradshaw J."/>
            <person name="Heng-Moss T."/>
            <person name="Sarath G."/>
        </authorList>
    </citation>
    <scope>NUCLEOTIDE SEQUENCE</scope>
</reference>
<keyword evidence="2 5" id="KW-0812">Transmembrane</keyword>
<organism evidence="6">
    <name type="scientific">Schizaphis graminum</name>
    <name type="common">Green bug aphid</name>
    <dbReference type="NCBI Taxonomy" id="13262"/>
    <lineage>
        <taxon>Eukaryota</taxon>
        <taxon>Metazoa</taxon>
        <taxon>Ecdysozoa</taxon>
        <taxon>Arthropoda</taxon>
        <taxon>Hexapoda</taxon>
        <taxon>Insecta</taxon>
        <taxon>Pterygota</taxon>
        <taxon>Neoptera</taxon>
        <taxon>Paraneoptera</taxon>
        <taxon>Hemiptera</taxon>
        <taxon>Sternorrhyncha</taxon>
        <taxon>Aphidomorpha</taxon>
        <taxon>Aphidoidea</taxon>
        <taxon>Aphididae</taxon>
        <taxon>Aphidini</taxon>
        <taxon>Schizaphis</taxon>
    </lineage>
</organism>
<gene>
    <name evidence="6" type="primary">SLC33A1_7</name>
    <name evidence="6" type="ORF">g.165132</name>
</gene>
<dbReference type="GO" id="GO:0016020">
    <property type="term" value="C:membrane"/>
    <property type="evidence" value="ECO:0007669"/>
    <property type="project" value="UniProtKB-SubCell"/>
</dbReference>
<dbReference type="GO" id="GO:0035348">
    <property type="term" value="P:acetyl-CoA transmembrane transport"/>
    <property type="evidence" value="ECO:0007669"/>
    <property type="project" value="InterPro"/>
</dbReference>
<evidence type="ECO:0000256" key="2">
    <source>
        <dbReference type="ARBA" id="ARBA00022692"/>
    </source>
</evidence>
<dbReference type="InterPro" id="IPR004752">
    <property type="entry name" value="AmpG_permease/AT-1"/>
</dbReference>
<evidence type="ECO:0000313" key="6">
    <source>
        <dbReference type="EMBL" id="MBY16907.1"/>
    </source>
</evidence>
<feature type="transmembrane region" description="Helical" evidence="5">
    <location>
        <begin position="88"/>
        <end position="106"/>
    </location>
</feature>
<evidence type="ECO:0000256" key="4">
    <source>
        <dbReference type="ARBA" id="ARBA00023136"/>
    </source>
</evidence>
<feature type="transmembrane region" description="Helical" evidence="5">
    <location>
        <begin position="25"/>
        <end position="49"/>
    </location>
</feature>
<name>A0A2S2NIA1_SCHGA</name>
<dbReference type="Pfam" id="PF13000">
    <property type="entry name" value="Acatn"/>
    <property type="match status" value="1"/>
</dbReference>
<dbReference type="PANTHER" id="PTHR12778">
    <property type="entry name" value="SOLUTE CARRIER FAMILY 33 ACETYL-COA TRANSPORTER -RELATED"/>
    <property type="match status" value="1"/>
</dbReference>
<dbReference type="EMBL" id="GGMR01004288">
    <property type="protein sequence ID" value="MBY16907.1"/>
    <property type="molecule type" value="Transcribed_RNA"/>
</dbReference>
<dbReference type="AlphaFoldDB" id="A0A2S2NIA1"/>
<dbReference type="GO" id="GO:0008521">
    <property type="term" value="F:acetyl-CoA transmembrane transporter activity"/>
    <property type="evidence" value="ECO:0007669"/>
    <property type="project" value="InterPro"/>
</dbReference>